<feature type="region of interest" description="Disordered" evidence="1">
    <location>
        <begin position="46"/>
        <end position="89"/>
    </location>
</feature>
<evidence type="ECO:0000313" key="2">
    <source>
        <dbReference type="EMBL" id="CAE2251520.1"/>
    </source>
</evidence>
<dbReference type="EMBL" id="HBKO01032520">
    <property type="protein sequence ID" value="CAE2251520.1"/>
    <property type="molecule type" value="Transcribed_RNA"/>
</dbReference>
<organism evidence="2">
    <name type="scientific">Prymnesium polylepis</name>
    <dbReference type="NCBI Taxonomy" id="72548"/>
    <lineage>
        <taxon>Eukaryota</taxon>
        <taxon>Haptista</taxon>
        <taxon>Haptophyta</taxon>
        <taxon>Prymnesiophyceae</taxon>
        <taxon>Prymnesiales</taxon>
        <taxon>Prymnesiaceae</taxon>
        <taxon>Prymnesium</taxon>
    </lineage>
</organism>
<evidence type="ECO:0000256" key="1">
    <source>
        <dbReference type="SAM" id="MobiDB-lite"/>
    </source>
</evidence>
<accession>A0A6V4QL01</accession>
<sequence length="117" mass="12952">MAQILQRLVMQLAQQVIVKQLANSPVFQRFAVRTANYAKSVEQQVMNAGQQKVGSRATAESAARQRAQQTQQQAQEQQRRQQQQGSASDAGLFLHRARAFASALKEEVGKDLGSKGR</sequence>
<dbReference type="AlphaFoldDB" id="A0A6V4QL01"/>
<name>A0A6V4QL01_9EUKA</name>
<protein>
    <submittedName>
        <fullName evidence="2">Uncharacterized protein</fullName>
    </submittedName>
</protein>
<gene>
    <name evidence="2" type="ORF">CPOL0286_LOCUS14838</name>
</gene>
<feature type="compositionally biased region" description="Low complexity" evidence="1">
    <location>
        <begin position="55"/>
        <end position="84"/>
    </location>
</feature>
<reference evidence="2" key="1">
    <citation type="submission" date="2021-01" db="EMBL/GenBank/DDBJ databases">
        <authorList>
            <person name="Corre E."/>
            <person name="Pelletier E."/>
            <person name="Niang G."/>
            <person name="Scheremetjew M."/>
            <person name="Finn R."/>
            <person name="Kale V."/>
            <person name="Holt S."/>
            <person name="Cochrane G."/>
            <person name="Meng A."/>
            <person name="Brown T."/>
            <person name="Cohen L."/>
        </authorList>
    </citation>
    <scope>NUCLEOTIDE SEQUENCE</scope>
    <source>
        <strain evidence="2">UIO037</strain>
    </source>
</reference>
<proteinExistence type="predicted"/>